<evidence type="ECO:0000313" key="4">
    <source>
        <dbReference type="Proteomes" id="UP000664169"/>
    </source>
</evidence>
<dbReference type="InterPro" id="IPR053949">
    <property type="entry name" value="SBE2/SBE22_M"/>
</dbReference>
<dbReference type="InterPro" id="IPR035969">
    <property type="entry name" value="Rab-GAP_TBC_sf"/>
</dbReference>
<dbReference type="Gene3D" id="1.10.472.80">
    <property type="entry name" value="Ypt/Rab-GAP domain of gyp1p, domain 3"/>
    <property type="match status" value="1"/>
</dbReference>
<name>A0A8H3EZD9_9LECA</name>
<feature type="compositionally biased region" description="Basic residues" evidence="1">
    <location>
        <begin position="171"/>
        <end position="182"/>
    </location>
</feature>
<evidence type="ECO:0000256" key="1">
    <source>
        <dbReference type="SAM" id="MobiDB-lite"/>
    </source>
</evidence>
<feature type="region of interest" description="Disordered" evidence="1">
    <location>
        <begin position="1"/>
        <end position="33"/>
    </location>
</feature>
<dbReference type="InterPro" id="IPR050302">
    <property type="entry name" value="Rab_GAP_TBC_domain"/>
</dbReference>
<dbReference type="PANTHER" id="PTHR47219:SF15">
    <property type="entry name" value="TBC1 DOMAIN FAMILY MEMBER 12 ISOFORM X1"/>
    <property type="match status" value="1"/>
</dbReference>
<dbReference type="PANTHER" id="PTHR47219">
    <property type="entry name" value="RAB GTPASE-ACTIVATING PROTEIN 1-LIKE"/>
    <property type="match status" value="1"/>
</dbReference>
<dbReference type="Pfam" id="PF22874">
    <property type="entry name" value="SBE2_M"/>
    <property type="match status" value="1"/>
</dbReference>
<feature type="compositionally biased region" description="Low complexity" evidence="1">
    <location>
        <begin position="14"/>
        <end position="30"/>
    </location>
</feature>
<feature type="domain" description="Rab-GAP TBC" evidence="2">
    <location>
        <begin position="455"/>
        <end position="726"/>
    </location>
</feature>
<dbReference type="GO" id="GO:0005096">
    <property type="term" value="F:GTPase activator activity"/>
    <property type="evidence" value="ECO:0007669"/>
    <property type="project" value="TreeGrafter"/>
</dbReference>
<evidence type="ECO:0000259" key="2">
    <source>
        <dbReference type="PROSITE" id="PS50086"/>
    </source>
</evidence>
<accession>A0A8H3EZD9</accession>
<sequence length="835" mass="91761">MKALSHTSGLPYESTNSRSSISSSLTTSNTDAGLTDLSHFEDIGLDDDHTNYTRNKSPGNKSSIVNTGSARRSSSLVGVGRELTNNTKGGSSRVIELGRDVRSTSSASLALPNGPKRGRTGLSLDVITTGQRNVSRSPSPTHMNQRPISPGRLNRLPSNTATRGSSAPFPVHRRPSRPRPRKTAKEIEAEFHDSDEDLPEDASLWNVPLSPSLFRTASSAANSTNASASTSPERPSYLRASPTLGHLRSAKTTPIPAKPFPPRSTSVQSSPIGSRPPQTRASTGSLDMFTLGKTRSKSWSNVLSELSEDVMALSEALDEYTHESGDANGLWGAEKVADTRRVKSSIVELPPLRKNNVMIDPLPISKEKEKVLSRTRPSWLPPKNQKEEQRHLKEYKRMMEASMESEKKRASKAATTKCARDDTALMLQRIWDEHILPNWNEAIREPKVRELWWRGIPHRARPEVWKRAITNELGLTHKTFSKALERARAFEDQTAQSTGKGEPRELVWLQAVRRDVRYTLPALHLFQANQPLHESLVDLLRAYAMYRSDVGYVYGTHLIAALLLLTLSSINEAFIALANYLNRPLPLAFLIGDRSGMARTYELILNLLRSKRPRLHEHLFESMKAGNLGLTPDEVFEPMIRTLFLNGCCDADDPAVPPTPMTAAAVKSTFPSFQFTLPTPRSPSIPMSPRTPNMPGFSFRGVTASSSQGLSLPLVQRLWDVIVFDGDAAIIRACVGILAAKESALYGSKESVMKILGWNGALRLGEDSGSFSGHMSSSTGSSHVVDDIQEEEAEAVEHVMILIRSIGKEEKRATNGEQKGITRNTGPGTPITSPT</sequence>
<dbReference type="EMBL" id="CAJPDQ010000011">
    <property type="protein sequence ID" value="CAF9916361.1"/>
    <property type="molecule type" value="Genomic_DNA"/>
</dbReference>
<evidence type="ECO:0000313" key="3">
    <source>
        <dbReference type="EMBL" id="CAF9916361.1"/>
    </source>
</evidence>
<dbReference type="OrthoDB" id="289721at2759"/>
<feature type="compositionally biased region" description="Polar residues" evidence="1">
    <location>
        <begin position="52"/>
        <end position="76"/>
    </location>
</feature>
<keyword evidence="4" id="KW-1185">Reference proteome</keyword>
<dbReference type="SUPFAM" id="SSF47923">
    <property type="entry name" value="Ypt/Rab-GAP domain of gyp1p"/>
    <property type="match status" value="1"/>
</dbReference>
<feature type="region of interest" description="Disordered" evidence="1">
    <location>
        <begin position="809"/>
        <end position="835"/>
    </location>
</feature>
<comment type="caution">
    <text evidence="3">The sequence shown here is derived from an EMBL/GenBank/DDBJ whole genome shotgun (WGS) entry which is preliminary data.</text>
</comment>
<feature type="region of interest" description="Disordered" evidence="1">
    <location>
        <begin position="49"/>
        <end position="184"/>
    </location>
</feature>
<dbReference type="SMART" id="SM00164">
    <property type="entry name" value="TBC"/>
    <property type="match status" value="1"/>
</dbReference>
<feature type="compositionally biased region" description="Polar residues" evidence="1">
    <location>
        <begin position="263"/>
        <end position="285"/>
    </location>
</feature>
<dbReference type="PROSITE" id="PS50086">
    <property type="entry name" value="TBC_RABGAP"/>
    <property type="match status" value="1"/>
</dbReference>
<feature type="compositionally biased region" description="Polar residues" evidence="1">
    <location>
        <begin position="815"/>
        <end position="835"/>
    </location>
</feature>
<feature type="compositionally biased region" description="Polar residues" evidence="1">
    <location>
        <begin position="156"/>
        <end position="165"/>
    </location>
</feature>
<dbReference type="InterPro" id="IPR000195">
    <property type="entry name" value="Rab-GAP-TBC_dom"/>
</dbReference>
<dbReference type="AlphaFoldDB" id="A0A8H3EZD9"/>
<dbReference type="Gene3D" id="1.10.8.270">
    <property type="entry name" value="putative rabgap domain of human tbc1 domain family member 14 like domains"/>
    <property type="match status" value="1"/>
</dbReference>
<proteinExistence type="predicted"/>
<protein>
    <recommendedName>
        <fullName evidence="2">Rab-GAP TBC domain-containing protein</fullName>
    </recommendedName>
</protein>
<reference evidence="3" key="1">
    <citation type="submission" date="2021-03" db="EMBL/GenBank/DDBJ databases">
        <authorList>
            <person name="Tagirdzhanova G."/>
        </authorList>
    </citation>
    <scope>NUCLEOTIDE SEQUENCE</scope>
</reference>
<dbReference type="Proteomes" id="UP000664169">
    <property type="component" value="Unassembled WGS sequence"/>
</dbReference>
<organism evidence="3 4">
    <name type="scientific">Gomphillus americanus</name>
    <dbReference type="NCBI Taxonomy" id="1940652"/>
    <lineage>
        <taxon>Eukaryota</taxon>
        <taxon>Fungi</taxon>
        <taxon>Dikarya</taxon>
        <taxon>Ascomycota</taxon>
        <taxon>Pezizomycotina</taxon>
        <taxon>Lecanoromycetes</taxon>
        <taxon>OSLEUM clade</taxon>
        <taxon>Ostropomycetidae</taxon>
        <taxon>Ostropales</taxon>
        <taxon>Graphidaceae</taxon>
        <taxon>Gomphilloideae</taxon>
        <taxon>Gomphillus</taxon>
    </lineage>
</organism>
<dbReference type="GO" id="GO:0031267">
    <property type="term" value="F:small GTPase binding"/>
    <property type="evidence" value="ECO:0007669"/>
    <property type="project" value="TreeGrafter"/>
</dbReference>
<feature type="compositionally biased region" description="Polar residues" evidence="1">
    <location>
        <begin position="126"/>
        <end position="147"/>
    </location>
</feature>
<dbReference type="Pfam" id="PF00566">
    <property type="entry name" value="RabGAP-TBC"/>
    <property type="match status" value="1"/>
</dbReference>
<dbReference type="Gene3D" id="1.10.10.750">
    <property type="entry name" value="Ypt/Rab-GAP domain of gyp1p, domain 1"/>
    <property type="match status" value="1"/>
</dbReference>
<feature type="region of interest" description="Disordered" evidence="1">
    <location>
        <begin position="223"/>
        <end position="285"/>
    </location>
</feature>
<gene>
    <name evidence="3" type="ORF">GOMPHAMPRED_000972</name>
</gene>